<organism evidence="6 7">
    <name type="scientific">Brucella gallinifaecis</name>
    <dbReference type="NCBI Taxonomy" id="215590"/>
    <lineage>
        <taxon>Bacteria</taxon>
        <taxon>Pseudomonadati</taxon>
        <taxon>Pseudomonadota</taxon>
        <taxon>Alphaproteobacteria</taxon>
        <taxon>Hyphomicrobiales</taxon>
        <taxon>Brucellaceae</taxon>
        <taxon>Brucella/Ochrobactrum group</taxon>
        <taxon>Brucella</taxon>
    </lineage>
</organism>
<evidence type="ECO:0000256" key="4">
    <source>
        <dbReference type="ARBA" id="ARBA00022679"/>
    </source>
</evidence>
<dbReference type="AlphaFoldDB" id="A0A502BM45"/>
<dbReference type="CDD" id="cd06102">
    <property type="entry name" value="citrate_synt_like_2"/>
    <property type="match status" value="1"/>
</dbReference>
<protein>
    <recommendedName>
        <fullName evidence="3">citrate synthase (unknown stereospecificity)</fullName>
        <ecNumber evidence="3">2.3.3.16</ecNumber>
    </recommendedName>
</protein>
<dbReference type="SUPFAM" id="SSF48256">
    <property type="entry name" value="Citrate synthase"/>
    <property type="match status" value="1"/>
</dbReference>
<name>A0A502BM45_9HYPH</name>
<comment type="pathway">
    <text evidence="1">Carbohydrate metabolism; tricarboxylic acid cycle; isocitrate from oxaloacetate: step 1/2.</text>
</comment>
<dbReference type="SUPFAM" id="SSF46955">
    <property type="entry name" value="Putative DNA-binding domain"/>
    <property type="match status" value="1"/>
</dbReference>
<dbReference type="GO" id="GO:0006099">
    <property type="term" value="P:tricarboxylic acid cycle"/>
    <property type="evidence" value="ECO:0007669"/>
    <property type="project" value="UniProtKB-UniPathway"/>
</dbReference>
<dbReference type="InterPro" id="IPR036969">
    <property type="entry name" value="Citrate_synthase_sf"/>
</dbReference>
<dbReference type="GO" id="GO:0005975">
    <property type="term" value="P:carbohydrate metabolic process"/>
    <property type="evidence" value="ECO:0007669"/>
    <property type="project" value="TreeGrafter"/>
</dbReference>
<dbReference type="InterPro" id="IPR002020">
    <property type="entry name" value="Citrate_synthase"/>
</dbReference>
<dbReference type="EMBL" id="VEWJ01000012">
    <property type="protein sequence ID" value="TPF74386.1"/>
    <property type="molecule type" value="Genomic_DNA"/>
</dbReference>
<comment type="similarity">
    <text evidence="2">Belongs to the citrate synthase family.</text>
</comment>
<dbReference type="PRINTS" id="PR00143">
    <property type="entry name" value="CITRTSNTHASE"/>
</dbReference>
<evidence type="ECO:0000256" key="2">
    <source>
        <dbReference type="ARBA" id="ARBA00010566"/>
    </source>
</evidence>
<dbReference type="Proteomes" id="UP000315388">
    <property type="component" value="Unassembled WGS sequence"/>
</dbReference>
<sequence length="399" mass="43372">MLNNSGYMSAKEAAAELNVSVATLYAYVSRGIIQSEARTGTRARRYRSADIRALAEKSKISGKHSDAANILTFGIPILDSEITYTDGRYLYFRGRDSSVLATTSTNLESVASLVWDCNDRQAFKEPAPVMSAAEQHARTALGVGHPLILCQAMLPVIGEKDWRAYDFSKNGTCRTGTCILRLVTALITNTVPSTNAVHETLALAWNVIDHAPLVRSALILAADHELNASTFTVRVAASARASLYDAVSAGLATLQGSRHGGEIERTYRFLQELILEGVDPGQIVAAWMRRGETIPGFGHPLYQEGDPRAVTLLELMSREISSSQSTNVHKAIMVAQSLTGKKLNFDGALAALTLNLGLPIFSGICLLAMGRVVGWIGHAIEQYNDNRLIRPRARYIGLR</sequence>
<comment type="caution">
    <text evidence="6">The sequence shown here is derived from an EMBL/GenBank/DDBJ whole genome shotgun (WGS) entry which is preliminary data.</text>
</comment>
<evidence type="ECO:0000256" key="1">
    <source>
        <dbReference type="ARBA" id="ARBA00004751"/>
    </source>
</evidence>
<keyword evidence="7" id="KW-1185">Reference proteome</keyword>
<dbReference type="GO" id="GO:0005829">
    <property type="term" value="C:cytosol"/>
    <property type="evidence" value="ECO:0007669"/>
    <property type="project" value="TreeGrafter"/>
</dbReference>
<proteinExistence type="inferred from homology"/>
<dbReference type="Pfam" id="PF12728">
    <property type="entry name" value="HTH_17"/>
    <property type="match status" value="1"/>
</dbReference>
<keyword evidence="4" id="KW-0808">Transferase</keyword>
<reference evidence="6 7" key="1">
    <citation type="journal article" date="2003" name="Int. J. Syst. Evol. Microbiol.">
        <title>Towards a standardized format for the description of a novel species (of an established genus): Ochrobactrum gallinifaecis sp. nov.</title>
        <authorList>
            <person name="Kampfer P."/>
            <person name="Buczolits S."/>
            <person name="Albrecht A."/>
            <person name="Busse H.J."/>
            <person name="Stackebrandt E."/>
        </authorList>
    </citation>
    <scope>NUCLEOTIDE SEQUENCE [LARGE SCALE GENOMIC DNA]</scope>
    <source>
        <strain evidence="6 7">ISO 196</strain>
    </source>
</reference>
<evidence type="ECO:0000259" key="5">
    <source>
        <dbReference type="Pfam" id="PF12728"/>
    </source>
</evidence>
<dbReference type="PANTHER" id="PTHR11739">
    <property type="entry name" value="CITRATE SYNTHASE"/>
    <property type="match status" value="1"/>
</dbReference>
<dbReference type="InterPro" id="IPR016143">
    <property type="entry name" value="Citrate_synth-like_sm_a-sub"/>
</dbReference>
<dbReference type="Gene3D" id="1.10.1660.10">
    <property type="match status" value="1"/>
</dbReference>
<evidence type="ECO:0000313" key="7">
    <source>
        <dbReference type="Proteomes" id="UP000315388"/>
    </source>
</evidence>
<dbReference type="PANTHER" id="PTHR11739:SF4">
    <property type="entry name" value="CITRATE SYNTHASE, PEROXISOMAL"/>
    <property type="match status" value="1"/>
</dbReference>
<dbReference type="Gene3D" id="1.10.580.10">
    <property type="entry name" value="Citrate Synthase, domain 1"/>
    <property type="match status" value="1"/>
</dbReference>
<evidence type="ECO:0000313" key="6">
    <source>
        <dbReference type="EMBL" id="TPF74386.1"/>
    </source>
</evidence>
<dbReference type="InterPro" id="IPR041657">
    <property type="entry name" value="HTH_17"/>
</dbReference>
<dbReference type="UniPathway" id="UPA00223">
    <property type="reaction ID" value="UER00717"/>
</dbReference>
<dbReference type="InterPro" id="IPR016142">
    <property type="entry name" value="Citrate_synth-like_lrg_a-sub"/>
</dbReference>
<dbReference type="RefSeq" id="WP_140905941.1">
    <property type="nucleotide sequence ID" value="NZ_JBHTMD010000011.1"/>
</dbReference>
<feature type="domain" description="Helix-turn-helix" evidence="5">
    <location>
        <begin position="7"/>
        <end position="57"/>
    </location>
</feature>
<accession>A0A502BM45</accession>
<dbReference type="EC" id="2.3.3.16" evidence="3"/>
<dbReference type="Gene3D" id="1.10.230.10">
    <property type="entry name" value="Cytochrome P450-Terp, domain 2"/>
    <property type="match status" value="1"/>
</dbReference>
<dbReference type="GO" id="GO:0036440">
    <property type="term" value="F:citrate synthase activity"/>
    <property type="evidence" value="ECO:0007669"/>
    <property type="project" value="UniProtKB-EC"/>
</dbReference>
<dbReference type="InterPro" id="IPR009061">
    <property type="entry name" value="DNA-bd_dom_put_sf"/>
</dbReference>
<dbReference type="Pfam" id="PF00285">
    <property type="entry name" value="Citrate_synt"/>
    <property type="match status" value="1"/>
</dbReference>
<evidence type="ECO:0000256" key="3">
    <source>
        <dbReference type="ARBA" id="ARBA00012972"/>
    </source>
</evidence>
<gene>
    <name evidence="6" type="ORF">FHY56_14850</name>
</gene>